<keyword evidence="2" id="KW-1133">Transmembrane helix</keyword>
<keyword evidence="4" id="KW-1185">Reference proteome</keyword>
<evidence type="ECO:0000256" key="2">
    <source>
        <dbReference type="SAM" id="Phobius"/>
    </source>
</evidence>
<feature type="region of interest" description="Disordered" evidence="1">
    <location>
        <begin position="1"/>
        <end position="21"/>
    </location>
</feature>
<dbReference type="EMBL" id="JBHSMQ010000008">
    <property type="protein sequence ID" value="MFC5457086.1"/>
    <property type="molecule type" value="Genomic_DNA"/>
</dbReference>
<protein>
    <recommendedName>
        <fullName evidence="5">SLA1 homology domain-containing protein</fullName>
    </recommendedName>
</protein>
<gene>
    <name evidence="3" type="ORF">ACFQDI_19620</name>
</gene>
<evidence type="ECO:0000256" key="1">
    <source>
        <dbReference type="SAM" id="MobiDB-lite"/>
    </source>
</evidence>
<reference evidence="4" key="1">
    <citation type="journal article" date="2019" name="Int. J. Syst. Evol. Microbiol.">
        <title>The Global Catalogue of Microorganisms (GCM) 10K type strain sequencing project: providing services to taxonomists for standard genome sequencing and annotation.</title>
        <authorList>
            <consortium name="The Broad Institute Genomics Platform"/>
            <consortium name="The Broad Institute Genome Sequencing Center for Infectious Disease"/>
            <person name="Wu L."/>
            <person name="Ma J."/>
        </authorList>
    </citation>
    <scope>NUCLEOTIDE SEQUENCE [LARGE SCALE GENOMIC DNA]</scope>
    <source>
        <strain evidence="4">CGMCC 4.1469</strain>
    </source>
</reference>
<organism evidence="3 4">
    <name type="scientific">Prosthecobacter fluviatilis</name>
    <dbReference type="NCBI Taxonomy" id="445931"/>
    <lineage>
        <taxon>Bacteria</taxon>
        <taxon>Pseudomonadati</taxon>
        <taxon>Verrucomicrobiota</taxon>
        <taxon>Verrucomicrobiia</taxon>
        <taxon>Verrucomicrobiales</taxon>
        <taxon>Verrucomicrobiaceae</taxon>
        <taxon>Prosthecobacter</taxon>
    </lineage>
</organism>
<accession>A0ABW0KWV4</accession>
<evidence type="ECO:0000313" key="3">
    <source>
        <dbReference type="EMBL" id="MFC5457086.1"/>
    </source>
</evidence>
<feature type="transmembrane region" description="Helical" evidence="2">
    <location>
        <begin position="90"/>
        <end position="108"/>
    </location>
</feature>
<dbReference type="Proteomes" id="UP001596052">
    <property type="component" value="Unassembled WGS sequence"/>
</dbReference>
<dbReference type="RefSeq" id="WP_377170010.1">
    <property type="nucleotide sequence ID" value="NZ_JBHSMQ010000008.1"/>
</dbReference>
<dbReference type="Gene3D" id="2.30.30.700">
    <property type="entry name" value="SLA1 homology domain 1"/>
    <property type="match status" value="1"/>
</dbReference>
<comment type="caution">
    <text evidence="3">The sequence shown here is derived from an EMBL/GenBank/DDBJ whole genome shotgun (WGS) entry which is preliminary data.</text>
</comment>
<proteinExistence type="predicted"/>
<keyword evidence="2" id="KW-0472">Membrane</keyword>
<evidence type="ECO:0008006" key="5">
    <source>
        <dbReference type="Google" id="ProtNLM"/>
    </source>
</evidence>
<keyword evidence="2" id="KW-0812">Transmembrane</keyword>
<evidence type="ECO:0000313" key="4">
    <source>
        <dbReference type="Proteomes" id="UP001596052"/>
    </source>
</evidence>
<name>A0ABW0KWV4_9BACT</name>
<sequence length="205" mass="22575">MSKQINDHEDPPGESWRDEPIQPKQKAVLEFLKMPVPPTRGGASNLIKAVFEGPGGYAHQNLWNASKHELHPDLYPEPAKKLPQPKPTSLFTKIMVVLAGVAVVFYAMDQYVAYSNKKGAVPEASASPGTVPPPPAPPKVVNEMVSLESTDGRTIKARITAFTKESIVIRREDGESFDLPLEKLSEGSRKLVEEQRVARRAGRTK</sequence>